<dbReference type="GO" id="GO:0007165">
    <property type="term" value="P:signal transduction"/>
    <property type="evidence" value="ECO:0007669"/>
    <property type="project" value="InterPro"/>
</dbReference>
<dbReference type="PROSITE" id="PS50104">
    <property type="entry name" value="TIR"/>
    <property type="match status" value="1"/>
</dbReference>
<gene>
    <name evidence="3" type="ORF">ANE_LOCUS14638</name>
</gene>
<evidence type="ECO:0000313" key="3">
    <source>
        <dbReference type="EMBL" id="VVB04194.1"/>
    </source>
</evidence>
<dbReference type="SUPFAM" id="SSF52200">
    <property type="entry name" value="Toll/Interleukin receptor TIR domain"/>
    <property type="match status" value="1"/>
</dbReference>
<reference evidence="3" key="1">
    <citation type="submission" date="2019-07" db="EMBL/GenBank/DDBJ databases">
        <authorList>
            <person name="Dittberner H."/>
        </authorList>
    </citation>
    <scope>NUCLEOTIDE SEQUENCE [LARGE SCALE GENOMIC DNA]</scope>
</reference>
<evidence type="ECO:0000313" key="4">
    <source>
        <dbReference type="Proteomes" id="UP000489600"/>
    </source>
</evidence>
<dbReference type="OrthoDB" id="1109543at2759"/>
<keyword evidence="1" id="KW-0520">NAD</keyword>
<accession>A0A565BS36</accession>
<dbReference type="PANTHER" id="PTHR32009:SF137">
    <property type="entry name" value="TIR DOMAIN-CONTAINING PROTEIN"/>
    <property type="match status" value="1"/>
</dbReference>
<feature type="domain" description="TIR" evidence="2">
    <location>
        <begin position="1"/>
        <end position="73"/>
    </location>
</feature>
<dbReference type="EMBL" id="CABITT030000005">
    <property type="protein sequence ID" value="VVB04194.1"/>
    <property type="molecule type" value="Genomic_DNA"/>
</dbReference>
<keyword evidence="4" id="KW-1185">Reference proteome</keyword>
<dbReference type="PANTHER" id="PTHR32009">
    <property type="entry name" value="TMV RESISTANCE PROTEIN N-LIKE"/>
    <property type="match status" value="1"/>
</dbReference>
<dbReference type="Gene3D" id="3.40.50.10140">
    <property type="entry name" value="Toll/interleukin-1 receptor homology (TIR) domain"/>
    <property type="match status" value="1"/>
</dbReference>
<dbReference type="InterPro" id="IPR000157">
    <property type="entry name" value="TIR_dom"/>
</dbReference>
<sequence length="73" mass="8424">MNCRRELGQIVIAMFYKVDPSDVRKQTGDFGKVFRKTAGKTKEEIRRWRVALAEVATIAGYHSSNWLEFLLCS</sequence>
<dbReference type="InterPro" id="IPR035897">
    <property type="entry name" value="Toll_tir_struct_dom_sf"/>
</dbReference>
<evidence type="ECO:0000259" key="2">
    <source>
        <dbReference type="PROSITE" id="PS50104"/>
    </source>
</evidence>
<comment type="caution">
    <text evidence="3">The sequence shown here is derived from an EMBL/GenBank/DDBJ whole genome shotgun (WGS) entry which is preliminary data.</text>
</comment>
<organism evidence="3 4">
    <name type="scientific">Arabis nemorensis</name>
    <dbReference type="NCBI Taxonomy" id="586526"/>
    <lineage>
        <taxon>Eukaryota</taxon>
        <taxon>Viridiplantae</taxon>
        <taxon>Streptophyta</taxon>
        <taxon>Embryophyta</taxon>
        <taxon>Tracheophyta</taxon>
        <taxon>Spermatophyta</taxon>
        <taxon>Magnoliopsida</taxon>
        <taxon>eudicotyledons</taxon>
        <taxon>Gunneridae</taxon>
        <taxon>Pentapetalae</taxon>
        <taxon>rosids</taxon>
        <taxon>malvids</taxon>
        <taxon>Brassicales</taxon>
        <taxon>Brassicaceae</taxon>
        <taxon>Arabideae</taxon>
        <taxon>Arabis</taxon>
    </lineage>
</organism>
<protein>
    <recommendedName>
        <fullName evidence="2">TIR domain-containing protein</fullName>
    </recommendedName>
</protein>
<proteinExistence type="predicted"/>
<dbReference type="Proteomes" id="UP000489600">
    <property type="component" value="Unassembled WGS sequence"/>
</dbReference>
<evidence type="ECO:0000256" key="1">
    <source>
        <dbReference type="ARBA" id="ARBA00023027"/>
    </source>
</evidence>
<name>A0A565BS36_9BRAS</name>
<dbReference type="Pfam" id="PF01582">
    <property type="entry name" value="TIR"/>
    <property type="match status" value="1"/>
</dbReference>
<dbReference type="AlphaFoldDB" id="A0A565BS36"/>